<reference evidence="1 2" key="1">
    <citation type="submission" date="2016-10" db="EMBL/GenBank/DDBJ databases">
        <authorList>
            <person name="de Groot N.N."/>
        </authorList>
    </citation>
    <scope>NUCLEOTIDE SEQUENCE [LARGE SCALE GENOMIC DNA]</scope>
    <source>
        <strain evidence="1 2">DSM 45317</strain>
    </source>
</reference>
<name>A0A1I3Z0H9_9ACTN</name>
<organism evidence="1 2">
    <name type="scientific">Geodermatophilus ruber</name>
    <dbReference type="NCBI Taxonomy" id="504800"/>
    <lineage>
        <taxon>Bacteria</taxon>
        <taxon>Bacillati</taxon>
        <taxon>Actinomycetota</taxon>
        <taxon>Actinomycetes</taxon>
        <taxon>Geodermatophilales</taxon>
        <taxon>Geodermatophilaceae</taxon>
        <taxon>Geodermatophilus</taxon>
    </lineage>
</organism>
<evidence type="ECO:0000313" key="2">
    <source>
        <dbReference type="Proteomes" id="UP000199152"/>
    </source>
</evidence>
<dbReference type="Proteomes" id="UP000199152">
    <property type="component" value="Unassembled WGS sequence"/>
</dbReference>
<protein>
    <submittedName>
        <fullName evidence="1">Uncharacterized protein</fullName>
    </submittedName>
</protein>
<dbReference type="EMBL" id="FOSW01000001">
    <property type="protein sequence ID" value="SFK37099.1"/>
    <property type="molecule type" value="Genomic_DNA"/>
</dbReference>
<proteinExistence type="predicted"/>
<accession>A0A1I3Z0H9</accession>
<sequence>MLHEVAHAFADDPQATPEASDIAESLNLDEDLVGLIGESLKEAGYVDGISTASDGIIIFTKLTPAGRREVGLWPSPDTAADRLMASLEQAIDRAQGEQKTRLQRVRDGLSQAGRDVVIGIATGVATGQLGG</sequence>
<evidence type="ECO:0000313" key="1">
    <source>
        <dbReference type="EMBL" id="SFK37099.1"/>
    </source>
</evidence>
<keyword evidence="2" id="KW-1185">Reference proteome</keyword>
<gene>
    <name evidence="1" type="ORF">SAMN04488085_101268</name>
</gene>
<dbReference type="InParanoid" id="A0A1I3Z0H9"/>
<dbReference type="AlphaFoldDB" id="A0A1I3Z0H9"/>